<name>A0A0M8PH47_9EURO</name>
<evidence type="ECO:0000313" key="2">
    <source>
        <dbReference type="Proteomes" id="UP000037696"/>
    </source>
</evidence>
<proteinExistence type="predicted"/>
<organism evidence="1 2">
    <name type="scientific">Penicillium nordicum</name>
    <dbReference type="NCBI Taxonomy" id="229535"/>
    <lineage>
        <taxon>Eukaryota</taxon>
        <taxon>Fungi</taxon>
        <taxon>Dikarya</taxon>
        <taxon>Ascomycota</taxon>
        <taxon>Pezizomycotina</taxon>
        <taxon>Eurotiomycetes</taxon>
        <taxon>Eurotiomycetidae</taxon>
        <taxon>Eurotiales</taxon>
        <taxon>Aspergillaceae</taxon>
        <taxon>Penicillium</taxon>
    </lineage>
</organism>
<accession>A0A0M8PH47</accession>
<dbReference type="AlphaFoldDB" id="A0A0M8PH47"/>
<gene>
    <name evidence="1" type="ORF">ACN38_g1509</name>
</gene>
<evidence type="ECO:0000313" key="1">
    <source>
        <dbReference type="EMBL" id="KOS47550.1"/>
    </source>
</evidence>
<dbReference type="EMBL" id="LHQQ01000015">
    <property type="protein sequence ID" value="KOS47550.1"/>
    <property type="molecule type" value="Genomic_DNA"/>
</dbReference>
<keyword evidence="2" id="KW-1185">Reference proteome</keyword>
<dbReference type="Proteomes" id="UP000037696">
    <property type="component" value="Unassembled WGS sequence"/>
</dbReference>
<sequence length="106" mass="12335">MEYLWNVFQECLPGLQDFKAAKGEKEEKRWCYSLGCSQLIRSSTGKQRQLFNRSRRGEGDRGIRDRLWHTLHVTINSSHSLVFSGISYVLGPYLIILPSHILSYFI</sequence>
<comment type="caution">
    <text evidence="1">The sequence shown here is derived from an EMBL/GenBank/DDBJ whole genome shotgun (WGS) entry which is preliminary data.</text>
</comment>
<dbReference type="OrthoDB" id="4348760at2759"/>
<reference evidence="1 2" key="1">
    <citation type="submission" date="2015-08" db="EMBL/GenBank/DDBJ databases">
        <title>Genome sequencing of Penicillium nordicum.</title>
        <authorList>
            <person name="Nguyen H.D."/>
            <person name="Seifert K.A."/>
        </authorList>
    </citation>
    <scope>NUCLEOTIDE SEQUENCE [LARGE SCALE GENOMIC DNA]</scope>
    <source>
        <strain evidence="1 2">DAOMC 185683</strain>
    </source>
</reference>
<protein>
    <submittedName>
        <fullName evidence="1">Uncharacterized protein</fullName>
    </submittedName>
</protein>